<evidence type="ECO:0008006" key="5">
    <source>
        <dbReference type="Google" id="ProtNLM"/>
    </source>
</evidence>
<feature type="transmembrane region" description="Helical" evidence="2">
    <location>
        <begin position="214"/>
        <end position="235"/>
    </location>
</feature>
<proteinExistence type="predicted"/>
<feature type="region of interest" description="Disordered" evidence="1">
    <location>
        <begin position="279"/>
        <end position="299"/>
    </location>
</feature>
<feature type="transmembrane region" description="Helical" evidence="2">
    <location>
        <begin position="20"/>
        <end position="42"/>
    </location>
</feature>
<reference evidence="3 4" key="1">
    <citation type="submission" date="2019-10" db="EMBL/GenBank/DDBJ databases">
        <authorList>
            <person name="Palmer J.M."/>
        </authorList>
    </citation>
    <scope>NUCLEOTIDE SEQUENCE [LARGE SCALE GENOMIC DNA]</scope>
    <source>
        <strain evidence="3 4">TWF730</strain>
    </source>
</reference>
<evidence type="ECO:0000313" key="3">
    <source>
        <dbReference type="EMBL" id="KAK6358153.1"/>
    </source>
</evidence>
<gene>
    <name evidence="3" type="ORF">TWF730_007507</name>
</gene>
<dbReference type="Proteomes" id="UP001373714">
    <property type="component" value="Unassembled WGS sequence"/>
</dbReference>
<organism evidence="3 4">
    <name type="scientific">Orbilia blumenaviensis</name>
    <dbReference type="NCBI Taxonomy" id="1796055"/>
    <lineage>
        <taxon>Eukaryota</taxon>
        <taxon>Fungi</taxon>
        <taxon>Dikarya</taxon>
        <taxon>Ascomycota</taxon>
        <taxon>Pezizomycotina</taxon>
        <taxon>Orbiliomycetes</taxon>
        <taxon>Orbiliales</taxon>
        <taxon>Orbiliaceae</taxon>
        <taxon>Orbilia</taxon>
    </lineage>
</organism>
<feature type="transmembrane region" description="Helical" evidence="2">
    <location>
        <begin position="77"/>
        <end position="100"/>
    </location>
</feature>
<feature type="transmembrane region" description="Helical" evidence="2">
    <location>
        <begin position="112"/>
        <end position="134"/>
    </location>
</feature>
<feature type="transmembrane region" description="Helical" evidence="2">
    <location>
        <begin position="169"/>
        <end position="193"/>
    </location>
</feature>
<name>A0AAV9V948_9PEZI</name>
<comment type="caution">
    <text evidence="3">The sequence shown here is derived from an EMBL/GenBank/DDBJ whole genome shotgun (WGS) entry which is preliminary data.</text>
</comment>
<feature type="compositionally biased region" description="Basic and acidic residues" evidence="1">
    <location>
        <begin position="279"/>
        <end position="293"/>
    </location>
</feature>
<keyword evidence="4" id="KW-1185">Reference proteome</keyword>
<sequence length="307" mass="34479">MAITDFKDRHQQGGEDNHNHISILASYAGLILTVALCTLFLIKNYVLEPFLPRLYRHHHACLSEISKRSFLNQHVAVGMRLIILSLGGYPFFATVFGSAVLSSPVAPGGKVTMGDCLIVSSQLLVAMYIFELIYRAKISVVSGLHHLGTVLVAQSSVAISVYGHKDARYEFLLCCVWGAFDVLVEFLPSLAIIRYRTALTSHHHLHFIFKFTMIWTFIGTLLESVIAMYLFGILWDQWELSFKIATPLLHIAFSAAQLHGTNIFRKMMIREKQKIREEAKRESEEDLKAKSDCATDDGSGFEIVSVV</sequence>
<keyword evidence="2" id="KW-0472">Membrane</keyword>
<dbReference type="AlphaFoldDB" id="A0AAV9V948"/>
<keyword evidence="2" id="KW-0812">Transmembrane</keyword>
<protein>
    <recommendedName>
        <fullName evidence="5">TLC domain-containing protein</fullName>
    </recommendedName>
</protein>
<keyword evidence="2" id="KW-1133">Transmembrane helix</keyword>
<evidence type="ECO:0000256" key="1">
    <source>
        <dbReference type="SAM" id="MobiDB-lite"/>
    </source>
</evidence>
<accession>A0AAV9V948</accession>
<dbReference type="EMBL" id="JAVHNS010000004">
    <property type="protein sequence ID" value="KAK6358153.1"/>
    <property type="molecule type" value="Genomic_DNA"/>
</dbReference>
<evidence type="ECO:0000256" key="2">
    <source>
        <dbReference type="SAM" id="Phobius"/>
    </source>
</evidence>
<feature type="transmembrane region" description="Helical" evidence="2">
    <location>
        <begin position="146"/>
        <end position="163"/>
    </location>
</feature>
<evidence type="ECO:0000313" key="4">
    <source>
        <dbReference type="Proteomes" id="UP001373714"/>
    </source>
</evidence>